<dbReference type="EMBL" id="BQKI01000018">
    <property type="protein sequence ID" value="GJN11317.1"/>
    <property type="molecule type" value="Genomic_DNA"/>
</dbReference>
<feature type="region of interest" description="Disordered" evidence="1">
    <location>
        <begin position="15"/>
        <end position="42"/>
    </location>
</feature>
<feature type="compositionally biased region" description="Polar residues" evidence="1">
    <location>
        <begin position="29"/>
        <end position="41"/>
    </location>
</feature>
<proteinExistence type="predicted"/>
<comment type="caution">
    <text evidence="2">The sequence shown here is derived from an EMBL/GenBank/DDBJ whole genome shotgun (WGS) entry which is preliminary data.</text>
</comment>
<evidence type="ECO:0000313" key="3">
    <source>
        <dbReference type="Proteomes" id="UP001054889"/>
    </source>
</evidence>
<gene>
    <name evidence="2" type="primary">ga29498</name>
    <name evidence="2" type="ORF">PR202_ga29498</name>
</gene>
<dbReference type="Proteomes" id="UP001054889">
    <property type="component" value="Unassembled WGS sequence"/>
</dbReference>
<reference evidence="2" key="2">
    <citation type="submission" date="2021-12" db="EMBL/GenBank/DDBJ databases">
        <title>Resequencing data analysis of finger millet.</title>
        <authorList>
            <person name="Hatakeyama M."/>
            <person name="Aluri S."/>
            <person name="Balachadran M.T."/>
            <person name="Sivarajan S.R."/>
            <person name="Poveda L."/>
            <person name="Shimizu-Inatsugi R."/>
            <person name="Schlapbach R."/>
            <person name="Sreeman S.M."/>
            <person name="Shimizu K.K."/>
        </authorList>
    </citation>
    <scope>NUCLEOTIDE SEQUENCE</scope>
</reference>
<accession>A0AAV5DLT7</accession>
<protein>
    <submittedName>
        <fullName evidence="2">Uncharacterized protein</fullName>
    </submittedName>
</protein>
<dbReference type="AlphaFoldDB" id="A0AAV5DLT7"/>
<sequence>MGSLEAQKFACLRGNTPMRPATATHHQGRSTTLRNGGSKETTPAAAVGVDECCGCQNLKRRECKF</sequence>
<reference evidence="2" key="1">
    <citation type="journal article" date="2018" name="DNA Res.">
        <title>Multiple hybrid de novo genome assembly of finger millet, an orphan allotetraploid crop.</title>
        <authorList>
            <person name="Hatakeyama M."/>
            <person name="Aluri S."/>
            <person name="Balachadran M.T."/>
            <person name="Sivarajan S.R."/>
            <person name="Patrignani A."/>
            <person name="Gruter S."/>
            <person name="Poveda L."/>
            <person name="Shimizu-Inatsugi R."/>
            <person name="Baeten J."/>
            <person name="Francoijs K.J."/>
            <person name="Nataraja K.N."/>
            <person name="Reddy Y.A.N."/>
            <person name="Phadnis S."/>
            <person name="Ravikumar R.L."/>
            <person name="Schlapbach R."/>
            <person name="Sreeman S.M."/>
            <person name="Shimizu K.K."/>
        </authorList>
    </citation>
    <scope>NUCLEOTIDE SEQUENCE</scope>
</reference>
<organism evidence="2 3">
    <name type="scientific">Eleusine coracana subsp. coracana</name>
    <dbReference type="NCBI Taxonomy" id="191504"/>
    <lineage>
        <taxon>Eukaryota</taxon>
        <taxon>Viridiplantae</taxon>
        <taxon>Streptophyta</taxon>
        <taxon>Embryophyta</taxon>
        <taxon>Tracheophyta</taxon>
        <taxon>Spermatophyta</taxon>
        <taxon>Magnoliopsida</taxon>
        <taxon>Liliopsida</taxon>
        <taxon>Poales</taxon>
        <taxon>Poaceae</taxon>
        <taxon>PACMAD clade</taxon>
        <taxon>Chloridoideae</taxon>
        <taxon>Cynodonteae</taxon>
        <taxon>Eleusininae</taxon>
        <taxon>Eleusine</taxon>
    </lineage>
</organism>
<evidence type="ECO:0000313" key="2">
    <source>
        <dbReference type="EMBL" id="GJN11317.1"/>
    </source>
</evidence>
<evidence type="ECO:0000256" key="1">
    <source>
        <dbReference type="SAM" id="MobiDB-lite"/>
    </source>
</evidence>
<keyword evidence="3" id="KW-1185">Reference proteome</keyword>
<name>A0AAV5DLT7_ELECO</name>